<accession>A0A7K4MQI5</accession>
<evidence type="ECO:0000313" key="1">
    <source>
        <dbReference type="EMBL" id="NWJ43174.1"/>
    </source>
</evidence>
<dbReference type="Proteomes" id="UP000523105">
    <property type="component" value="Unassembled WGS sequence"/>
</dbReference>
<reference evidence="1 2" key="1">
    <citation type="journal article" date="2019" name="Environ. Microbiol.">
        <title>Genomics insights into ecotype formation of ammonia-oxidizing archaea in the deep ocean.</title>
        <authorList>
            <person name="Wang Y."/>
            <person name="Huang J.M."/>
            <person name="Cui G.J."/>
            <person name="Nunoura T."/>
            <person name="Takaki Y."/>
            <person name="Li W.L."/>
            <person name="Li J."/>
            <person name="Gao Z.M."/>
            <person name="Takai K."/>
            <person name="Zhang A.Q."/>
            <person name="Stepanauskas R."/>
        </authorList>
    </citation>
    <scope>NUCLEOTIDE SEQUENCE [LARGE SCALE GENOMIC DNA]</scope>
    <source>
        <strain evidence="1 2">L15b</strain>
    </source>
</reference>
<organism evidence="1 2">
    <name type="scientific">Marine Group I thaumarchaeote</name>
    <dbReference type="NCBI Taxonomy" id="2511932"/>
    <lineage>
        <taxon>Archaea</taxon>
        <taxon>Nitrososphaerota</taxon>
        <taxon>Marine Group I</taxon>
    </lineage>
</organism>
<protein>
    <recommendedName>
        <fullName evidence="3">WD40 repeat domain-containing protein</fullName>
    </recommendedName>
</protein>
<dbReference type="AlphaFoldDB" id="A0A7K4MQI5"/>
<dbReference type="PROSITE" id="PS51257">
    <property type="entry name" value="PROKAR_LIPOPROTEIN"/>
    <property type="match status" value="1"/>
</dbReference>
<name>A0A7K4MQI5_9ARCH</name>
<comment type="caution">
    <text evidence="1">The sequence shown here is derived from an EMBL/GenBank/DDBJ whole genome shotgun (WGS) entry which is preliminary data.</text>
</comment>
<dbReference type="SUPFAM" id="SSF75011">
    <property type="entry name" value="3-carboxy-cis,cis-mucoante lactonizing enzyme"/>
    <property type="match status" value="1"/>
</dbReference>
<gene>
    <name evidence="1" type="ORF">HX837_03050</name>
</gene>
<dbReference type="EMBL" id="JACASV010000013">
    <property type="protein sequence ID" value="NWJ43174.1"/>
    <property type="molecule type" value="Genomic_DNA"/>
</dbReference>
<proteinExistence type="predicted"/>
<evidence type="ECO:0000313" key="2">
    <source>
        <dbReference type="Proteomes" id="UP000523105"/>
    </source>
</evidence>
<evidence type="ECO:0008006" key="3">
    <source>
        <dbReference type="Google" id="ProtNLM"/>
    </source>
</evidence>
<sequence length="361" mass="41124">MMNVKRRFRIIIILLLVCGCIKQSESLQYNDSIITEDVDGYSRDMLIHNDTLFVVNEDEGLLIYKIDTSNQSINLNLIYSDSAYYQNKGWNLSGILFSDELARIYILDKFYCTYFTVLSEVLDTKTIYQPLQCAADNHHSSKFTINRENADVDIFTLIRKVSGLSTSDVSSIYQNKWIEGFGFIDFSSPVIDSLNYDLTDVHYMNSKLVISHTNNTYPEIQIYNISETEGPYADTLTLINTINTPAIPNALYSTGDTLFVGMGNHGGVLVYNLENVDNIEEISWFATGFSVKEIYWDPSSRWLTLSCGYQGVVVIELDENMQEVDTWVINTNYAYAARNYMGFIIVATRNGLEIINLNNSQ</sequence>